<evidence type="ECO:0000313" key="2">
    <source>
        <dbReference type="EMBL" id="QDT03512.1"/>
    </source>
</evidence>
<dbReference type="Proteomes" id="UP000318538">
    <property type="component" value="Chromosome"/>
</dbReference>
<name>A0A517N8S3_9BACT</name>
<keyword evidence="3" id="KW-1185">Reference proteome</keyword>
<evidence type="ECO:0000313" key="3">
    <source>
        <dbReference type="Proteomes" id="UP000318538"/>
    </source>
</evidence>
<evidence type="ECO:0000256" key="1">
    <source>
        <dbReference type="SAM" id="MobiDB-lite"/>
    </source>
</evidence>
<feature type="region of interest" description="Disordered" evidence="1">
    <location>
        <begin position="105"/>
        <end position="127"/>
    </location>
</feature>
<accession>A0A517N8S3</accession>
<protein>
    <submittedName>
        <fullName evidence="2">Uncharacterized protein</fullName>
    </submittedName>
</protein>
<proteinExistence type="predicted"/>
<dbReference type="AlphaFoldDB" id="A0A517N8S3"/>
<gene>
    <name evidence="2" type="ORF">K227x_18960</name>
</gene>
<organism evidence="2 3">
    <name type="scientific">Rubripirellula lacrimiformis</name>
    <dbReference type="NCBI Taxonomy" id="1930273"/>
    <lineage>
        <taxon>Bacteria</taxon>
        <taxon>Pseudomonadati</taxon>
        <taxon>Planctomycetota</taxon>
        <taxon>Planctomycetia</taxon>
        <taxon>Pirellulales</taxon>
        <taxon>Pirellulaceae</taxon>
        <taxon>Rubripirellula</taxon>
    </lineage>
</organism>
<sequence>MRGPRNVGFATFLPPLPRIPSKWSFDGDLGERVGVRGPRLQSAVTEVPPTIPPTFNLHCSICNLQSFFSAPPHPSPLPHFGHEQNSCPMRGRGGKKRRQLRPFFASSPPATQRTRGGRGLRRGGQETASAPSLLFRLLSPRSAAAAGERIEVRGPRNAGFAIFLPPLPRIPIEVELRWGSGGEGWGEGARNAIGGN</sequence>
<dbReference type="EMBL" id="CP036525">
    <property type="protein sequence ID" value="QDT03512.1"/>
    <property type="molecule type" value="Genomic_DNA"/>
</dbReference>
<reference evidence="2 3" key="1">
    <citation type="submission" date="2019-02" db="EMBL/GenBank/DDBJ databases">
        <title>Deep-cultivation of Planctomycetes and their phenomic and genomic characterization uncovers novel biology.</title>
        <authorList>
            <person name="Wiegand S."/>
            <person name="Jogler M."/>
            <person name="Boedeker C."/>
            <person name="Pinto D."/>
            <person name="Vollmers J."/>
            <person name="Rivas-Marin E."/>
            <person name="Kohn T."/>
            <person name="Peeters S.H."/>
            <person name="Heuer A."/>
            <person name="Rast P."/>
            <person name="Oberbeckmann S."/>
            <person name="Bunk B."/>
            <person name="Jeske O."/>
            <person name="Meyerdierks A."/>
            <person name="Storesund J.E."/>
            <person name="Kallscheuer N."/>
            <person name="Luecker S."/>
            <person name="Lage O.M."/>
            <person name="Pohl T."/>
            <person name="Merkel B.J."/>
            <person name="Hornburger P."/>
            <person name="Mueller R.-W."/>
            <person name="Bruemmer F."/>
            <person name="Labrenz M."/>
            <person name="Spormann A.M."/>
            <person name="Op den Camp H."/>
            <person name="Overmann J."/>
            <person name="Amann R."/>
            <person name="Jetten M.S.M."/>
            <person name="Mascher T."/>
            <person name="Medema M.H."/>
            <person name="Devos D.P."/>
            <person name="Kaster A.-K."/>
            <person name="Ovreas L."/>
            <person name="Rohde M."/>
            <person name="Galperin M.Y."/>
            <person name="Jogler C."/>
        </authorList>
    </citation>
    <scope>NUCLEOTIDE SEQUENCE [LARGE SCALE GENOMIC DNA]</scope>
    <source>
        <strain evidence="2 3">K22_7</strain>
    </source>
</reference>
<dbReference type="KEGG" id="rlc:K227x_18960"/>